<feature type="region of interest" description="Disordered" evidence="1">
    <location>
        <begin position="1"/>
        <end position="84"/>
    </location>
</feature>
<keyword evidence="3" id="KW-1185">Reference proteome</keyword>
<reference evidence="2" key="1">
    <citation type="journal article" date="2019" name="Environ. Microbiol.">
        <title>Fungal ecological strategies reflected in gene transcription - a case study of two litter decomposers.</title>
        <authorList>
            <person name="Barbi F."/>
            <person name="Kohler A."/>
            <person name="Barry K."/>
            <person name="Baskaran P."/>
            <person name="Daum C."/>
            <person name="Fauchery L."/>
            <person name="Ihrmark K."/>
            <person name="Kuo A."/>
            <person name="LaButti K."/>
            <person name="Lipzen A."/>
            <person name="Morin E."/>
            <person name="Grigoriev I.V."/>
            <person name="Henrissat B."/>
            <person name="Lindahl B."/>
            <person name="Martin F."/>
        </authorList>
    </citation>
    <scope>NUCLEOTIDE SEQUENCE</scope>
    <source>
        <strain evidence="2">JB14</strain>
    </source>
</reference>
<feature type="compositionally biased region" description="Polar residues" evidence="1">
    <location>
        <begin position="1"/>
        <end position="32"/>
    </location>
</feature>
<proteinExistence type="predicted"/>
<gene>
    <name evidence="2" type="ORF">BT96DRAFT_1008809</name>
</gene>
<accession>A0A6A4GE90</accession>
<organism evidence="2 3">
    <name type="scientific">Gymnopus androsaceus JB14</name>
    <dbReference type="NCBI Taxonomy" id="1447944"/>
    <lineage>
        <taxon>Eukaryota</taxon>
        <taxon>Fungi</taxon>
        <taxon>Dikarya</taxon>
        <taxon>Basidiomycota</taxon>
        <taxon>Agaricomycotina</taxon>
        <taxon>Agaricomycetes</taxon>
        <taxon>Agaricomycetidae</taxon>
        <taxon>Agaricales</taxon>
        <taxon>Marasmiineae</taxon>
        <taxon>Omphalotaceae</taxon>
        <taxon>Gymnopus</taxon>
    </lineage>
</organism>
<evidence type="ECO:0000313" key="3">
    <source>
        <dbReference type="Proteomes" id="UP000799118"/>
    </source>
</evidence>
<protein>
    <submittedName>
        <fullName evidence="2">Uncharacterized protein</fullName>
    </submittedName>
</protein>
<dbReference type="OrthoDB" id="3064399at2759"/>
<dbReference type="Proteomes" id="UP000799118">
    <property type="component" value="Unassembled WGS sequence"/>
</dbReference>
<dbReference type="EMBL" id="ML770335">
    <property type="protein sequence ID" value="KAE9383767.1"/>
    <property type="molecule type" value="Genomic_DNA"/>
</dbReference>
<evidence type="ECO:0000256" key="1">
    <source>
        <dbReference type="SAM" id="MobiDB-lite"/>
    </source>
</evidence>
<feature type="compositionally biased region" description="Polar residues" evidence="1">
    <location>
        <begin position="65"/>
        <end position="82"/>
    </location>
</feature>
<name>A0A6A4GE90_9AGAR</name>
<dbReference type="AlphaFoldDB" id="A0A6A4GE90"/>
<evidence type="ECO:0000313" key="2">
    <source>
        <dbReference type="EMBL" id="KAE9383767.1"/>
    </source>
</evidence>
<feature type="compositionally biased region" description="Polar residues" evidence="1">
    <location>
        <begin position="299"/>
        <end position="311"/>
    </location>
</feature>
<feature type="region of interest" description="Disordered" evidence="1">
    <location>
        <begin position="487"/>
        <end position="506"/>
    </location>
</feature>
<sequence length="609" mass="66712">MPPASDQSLTGPQNAFTGNTTDIGPSPTSYPSGFTPHPPLYPPQSQFPFAHPPPSQMHYAPLNPGFSNHGFQSQSQGSNPSSFVFGLIPPSAGSNPNFAAGYNPAAMAGMSTPSYSQMPMFGQAPNPVMHPPYPGGSMVNPWTFNESLGTVIHARGTCSQCDAFVSHLLPAFVDNKPSFRAATSGRVDYYRRSALGNIPAGGDIASLTQRIGKLSAELASEQLGYEDLHRKYYDGEDDLARLRDEQDHLCVQRDSLKAELGQLREQVSRRQAHNQGLDSQAPKYGSPDHHGKCKRTTGDGPSTAPTTASSQNKDEEMLSSAASPRVNETQCLQKSYLTVDIVPPRATLSMAMKLRTHNATTNWDYQIARGGEEAHANIKKAEEVTSAIQYLSLARILRDFDDSGVKHRKFALACVQGLQGPVQGGLQAAFRRIRLRSGPEEDKGKGWAMPELELSSSYTEGSLPTAYYKWKGYVFHFVNQALSSKTTISRRRPGGQTGLKNPAKSDPPEAWARYYHVHPNMMPQALFVILVITFPYAVSEDSLLVHNQAPKLPQGTIALERNCFLLLLAELFATPGLYASLIMSTGLQSPRKLRCPPSRMTHETLHWRM</sequence>
<feature type="region of interest" description="Disordered" evidence="1">
    <location>
        <begin position="266"/>
        <end position="326"/>
    </location>
</feature>